<dbReference type="AlphaFoldDB" id="A0AAW0ETS3"/>
<name>A0AAW0ETS3_9TRYP</name>
<keyword evidence="3" id="KW-1185">Reference proteome</keyword>
<proteinExistence type="predicted"/>
<dbReference type="PRINTS" id="PR01217">
    <property type="entry name" value="PRICHEXTENSN"/>
</dbReference>
<dbReference type="Proteomes" id="UP001430356">
    <property type="component" value="Unassembled WGS sequence"/>
</dbReference>
<feature type="region of interest" description="Disordered" evidence="1">
    <location>
        <begin position="158"/>
        <end position="189"/>
    </location>
</feature>
<gene>
    <name evidence="2" type="ORF">NESM_000635000</name>
</gene>
<sequence>MSAVPPLPPPPGAVVPVPPASVPVPPAAVSAPVSAVKAGGVALDMSDLFGPPKNAARKSIPPWERKAVTPTPPSASVGNSPPLPTIISVESLSPPTLVSSIPPVSTGLPKKLILGASTGASYPSLSSLPPATVPPAQPSANAPVAVTRKSLPTASLITSPTPAVPLPQQAHLSSDMAASPGGAPPPPPPTMVVTPLPPAPPPPPHAVAAVVVPSSVAAPPPPPPASVVPLAAVAPASAPPPPVPVTAQGVVPPAPTPAAATAAVVSEKAASPPLPTPSPAAVAATARVVRETMRELRPHLPPPAHVVIAPHVVFQGKVQHVVVPPLAAVPPGRTTKSATVADVADVWFNRYDLQPSPSTGVAQNHGSHPLSMYAATSSTRRQWTSDEAVNSAKSKSSWRGAYWQHVDVHRYVARRYFGAPPPVEH</sequence>
<evidence type="ECO:0000313" key="2">
    <source>
        <dbReference type="EMBL" id="KAK7196927.1"/>
    </source>
</evidence>
<protein>
    <submittedName>
        <fullName evidence="2">Uncharacterized protein</fullName>
    </submittedName>
</protein>
<reference evidence="2 3" key="1">
    <citation type="journal article" date="2021" name="MBio">
        <title>A New Model Trypanosomatid, Novymonas esmeraldas: Genomic Perception of Its 'Candidatus Pandoraea novymonadis' Endosymbiont.</title>
        <authorList>
            <person name="Zakharova A."/>
            <person name="Saura A."/>
            <person name="Butenko A."/>
            <person name="Podesvova L."/>
            <person name="Warmusova S."/>
            <person name="Kostygov A.Y."/>
            <person name="Nenarokova A."/>
            <person name="Lukes J."/>
            <person name="Opperdoes F.R."/>
            <person name="Yurchenko V."/>
        </authorList>
    </citation>
    <scope>NUCLEOTIDE SEQUENCE [LARGE SCALE GENOMIC DNA]</scope>
    <source>
        <strain evidence="2 3">E262AT.01</strain>
    </source>
</reference>
<evidence type="ECO:0000313" key="3">
    <source>
        <dbReference type="Proteomes" id="UP001430356"/>
    </source>
</evidence>
<organism evidence="2 3">
    <name type="scientific">Novymonas esmeraldas</name>
    <dbReference type="NCBI Taxonomy" id="1808958"/>
    <lineage>
        <taxon>Eukaryota</taxon>
        <taxon>Discoba</taxon>
        <taxon>Euglenozoa</taxon>
        <taxon>Kinetoplastea</taxon>
        <taxon>Metakinetoplastina</taxon>
        <taxon>Trypanosomatida</taxon>
        <taxon>Trypanosomatidae</taxon>
        <taxon>Novymonas</taxon>
    </lineage>
</organism>
<accession>A0AAW0ETS3</accession>
<evidence type="ECO:0000256" key="1">
    <source>
        <dbReference type="SAM" id="MobiDB-lite"/>
    </source>
</evidence>
<comment type="caution">
    <text evidence="2">The sequence shown here is derived from an EMBL/GenBank/DDBJ whole genome shotgun (WGS) entry which is preliminary data.</text>
</comment>
<dbReference type="EMBL" id="JAECZO010000089">
    <property type="protein sequence ID" value="KAK7196927.1"/>
    <property type="molecule type" value="Genomic_DNA"/>
</dbReference>